<dbReference type="RefSeq" id="WP_379958612.1">
    <property type="nucleotide sequence ID" value="NZ_JAUYVI010000006.1"/>
</dbReference>
<protein>
    <submittedName>
        <fullName evidence="2">Excisionase family DNA-binding protein</fullName>
    </submittedName>
</protein>
<dbReference type="Proteomes" id="UP001230156">
    <property type="component" value="Unassembled WGS sequence"/>
</dbReference>
<keyword evidence="3" id="KW-1185">Reference proteome</keyword>
<feature type="domain" description="GAF" evidence="1">
    <location>
        <begin position="214"/>
        <end position="355"/>
    </location>
</feature>
<evidence type="ECO:0000259" key="1">
    <source>
        <dbReference type="SMART" id="SM00065"/>
    </source>
</evidence>
<dbReference type="InterPro" id="IPR029016">
    <property type="entry name" value="GAF-like_dom_sf"/>
</dbReference>
<organism evidence="2 3">
    <name type="scientific">Dongia sedimenti</name>
    <dbReference type="NCBI Taxonomy" id="3064282"/>
    <lineage>
        <taxon>Bacteria</taxon>
        <taxon>Pseudomonadati</taxon>
        <taxon>Pseudomonadota</taxon>
        <taxon>Alphaproteobacteria</taxon>
        <taxon>Rhodospirillales</taxon>
        <taxon>Dongiaceae</taxon>
        <taxon>Dongia</taxon>
    </lineage>
</organism>
<gene>
    <name evidence="2" type="ORF">Q8A70_19935</name>
</gene>
<reference evidence="3" key="1">
    <citation type="submission" date="2023-08" db="EMBL/GenBank/DDBJ databases">
        <title>Rhodospirillaceae gen. nov., a novel taxon isolated from the Yangtze River Yuezi River estuary sludge.</title>
        <authorList>
            <person name="Ruan L."/>
        </authorList>
    </citation>
    <scope>NUCLEOTIDE SEQUENCE [LARGE SCALE GENOMIC DNA]</scope>
    <source>
        <strain evidence="3">R-7</strain>
    </source>
</reference>
<dbReference type="NCBIfam" id="TIGR01764">
    <property type="entry name" value="excise"/>
    <property type="match status" value="1"/>
</dbReference>
<dbReference type="InterPro" id="IPR010093">
    <property type="entry name" value="SinI_DNA-bd"/>
</dbReference>
<dbReference type="SMART" id="SM00065">
    <property type="entry name" value="GAF"/>
    <property type="match status" value="1"/>
</dbReference>
<dbReference type="SUPFAM" id="SSF55781">
    <property type="entry name" value="GAF domain-like"/>
    <property type="match status" value="1"/>
</dbReference>
<proteinExistence type="predicted"/>
<dbReference type="InterPro" id="IPR009061">
    <property type="entry name" value="DNA-bd_dom_put_sf"/>
</dbReference>
<evidence type="ECO:0000313" key="3">
    <source>
        <dbReference type="Proteomes" id="UP001230156"/>
    </source>
</evidence>
<dbReference type="PANTHER" id="PTHR43102">
    <property type="entry name" value="SLR1143 PROTEIN"/>
    <property type="match status" value="1"/>
</dbReference>
<comment type="caution">
    <text evidence="2">The sequence shown here is derived from an EMBL/GenBank/DDBJ whole genome shotgun (WGS) entry which is preliminary data.</text>
</comment>
<name>A0ABU0YQH3_9PROT</name>
<dbReference type="Gene3D" id="1.10.1660.10">
    <property type="match status" value="1"/>
</dbReference>
<evidence type="ECO:0000313" key="2">
    <source>
        <dbReference type="EMBL" id="MDQ7249970.1"/>
    </source>
</evidence>
<dbReference type="InterPro" id="IPR041657">
    <property type="entry name" value="HTH_17"/>
</dbReference>
<dbReference type="InterPro" id="IPR003018">
    <property type="entry name" value="GAF"/>
</dbReference>
<dbReference type="GO" id="GO:0003677">
    <property type="term" value="F:DNA binding"/>
    <property type="evidence" value="ECO:0007669"/>
    <property type="project" value="UniProtKB-KW"/>
</dbReference>
<accession>A0ABU0YQH3</accession>
<dbReference type="SUPFAM" id="SSF46955">
    <property type="entry name" value="Putative DNA-binding domain"/>
    <property type="match status" value="1"/>
</dbReference>
<dbReference type="Gene3D" id="3.30.450.40">
    <property type="match status" value="1"/>
</dbReference>
<keyword evidence="2" id="KW-0238">DNA-binding</keyword>
<dbReference type="Pfam" id="PF01590">
    <property type="entry name" value="GAF"/>
    <property type="match status" value="1"/>
</dbReference>
<sequence>MNDDILTTSEAAKLLGISVRTAQLLIEGGALNSWKTPGGHRRVHRADILAMMAQSNPTPAIISALVILLAAPARRAGHEAALKAVPECRVDGYGDAHTAAFAIGSRLPAVVVVDLDDDAPERMSFLRHLAQNPALGQTALIATGSATPTCLSALGTIPRVLVKSAGELPEAVRAALRDPRTPAEVMEGNPTFPIAANEGQRLVALDRSGLLDTGPEEAFDRLTWLAGRSLRAPVALLSLLSAQRQWFKSRVGLELTETPRSWAFCNHTILQKGVFSVDDLAKPPFDTNPAVAGAPHFRFYAGAPVTDADGFAVGSLCVIDYEPRRLEADDEQTLLALAALASDEVRLRTTDRQLRWALEALNRRATRSG</sequence>
<dbReference type="Pfam" id="PF12728">
    <property type="entry name" value="HTH_17"/>
    <property type="match status" value="1"/>
</dbReference>
<dbReference type="PANTHER" id="PTHR43102:SF2">
    <property type="entry name" value="GAF DOMAIN-CONTAINING PROTEIN"/>
    <property type="match status" value="1"/>
</dbReference>
<dbReference type="EMBL" id="JAUYVI010000006">
    <property type="protein sequence ID" value="MDQ7249970.1"/>
    <property type="molecule type" value="Genomic_DNA"/>
</dbReference>